<keyword evidence="2" id="KW-1185">Reference proteome</keyword>
<organism evidence="1 2">
    <name type="scientific">Halorubrum tebenquichense DSM 14210</name>
    <dbReference type="NCBI Taxonomy" id="1227485"/>
    <lineage>
        <taxon>Archaea</taxon>
        <taxon>Methanobacteriati</taxon>
        <taxon>Methanobacteriota</taxon>
        <taxon>Stenosarchaea group</taxon>
        <taxon>Halobacteria</taxon>
        <taxon>Halobacteriales</taxon>
        <taxon>Haloferacaceae</taxon>
        <taxon>Halorubrum</taxon>
    </lineage>
</organism>
<dbReference type="OrthoDB" id="199125at2157"/>
<dbReference type="RefSeq" id="WP_006629220.1">
    <property type="nucleotide sequence ID" value="NZ_AOJD01000045.1"/>
</dbReference>
<reference evidence="1 2" key="1">
    <citation type="journal article" date="2014" name="PLoS Genet.">
        <title>Phylogenetically driven sequencing of extremely halophilic archaea reveals strategies for static and dynamic osmo-response.</title>
        <authorList>
            <person name="Becker E.A."/>
            <person name="Seitzer P.M."/>
            <person name="Tritt A."/>
            <person name="Larsen D."/>
            <person name="Krusor M."/>
            <person name="Yao A.I."/>
            <person name="Wu D."/>
            <person name="Madern D."/>
            <person name="Eisen J.A."/>
            <person name="Darling A.E."/>
            <person name="Facciotti M.T."/>
        </authorList>
    </citation>
    <scope>NUCLEOTIDE SEQUENCE [LARGE SCALE GENOMIC DNA]</scope>
    <source>
        <strain evidence="1 2">DSM 14210</strain>
    </source>
</reference>
<name>M0DSE6_9EURY</name>
<dbReference type="Proteomes" id="UP000011523">
    <property type="component" value="Unassembled WGS sequence"/>
</dbReference>
<dbReference type="PATRIC" id="fig|1227485.3.peg.1483"/>
<protein>
    <submittedName>
        <fullName evidence="1">Uncharacterized protein</fullName>
    </submittedName>
</protein>
<sequence>MHFDQRTQRALREAGLDADAIADASDRVAELVAADAEALTDFFAPDGPYYSDMEMAHGAATVQEHPTAEVDLFTHGSDLRGYLSLDGWGVPVEGGRILREAGTGEESADAEPVVVELTLGDTVNDRVRFARERGAL</sequence>
<dbReference type="EMBL" id="AOJD01000045">
    <property type="protein sequence ID" value="ELZ37597.1"/>
    <property type="molecule type" value="Genomic_DNA"/>
</dbReference>
<dbReference type="InterPro" id="IPR055954">
    <property type="entry name" value="DUF7532"/>
</dbReference>
<evidence type="ECO:0000313" key="1">
    <source>
        <dbReference type="EMBL" id="ELZ37597.1"/>
    </source>
</evidence>
<dbReference type="Pfam" id="PF24376">
    <property type="entry name" value="DUF7532"/>
    <property type="match status" value="1"/>
</dbReference>
<gene>
    <name evidence="1" type="ORF">C472_07694</name>
</gene>
<dbReference type="AlphaFoldDB" id="M0DSE6"/>
<comment type="caution">
    <text evidence="1">The sequence shown here is derived from an EMBL/GenBank/DDBJ whole genome shotgun (WGS) entry which is preliminary data.</text>
</comment>
<accession>M0DSE6</accession>
<evidence type="ECO:0000313" key="2">
    <source>
        <dbReference type="Proteomes" id="UP000011523"/>
    </source>
</evidence>
<proteinExistence type="predicted"/>